<protein>
    <submittedName>
        <fullName evidence="1">Uncharacterized protein</fullName>
    </submittedName>
</protein>
<reference evidence="1" key="1">
    <citation type="journal article" date="2014" name="Front. Microbiol.">
        <title>High frequency of phylogenetically diverse reductive dehalogenase-homologous genes in deep subseafloor sedimentary metagenomes.</title>
        <authorList>
            <person name="Kawai M."/>
            <person name="Futagami T."/>
            <person name="Toyoda A."/>
            <person name="Takaki Y."/>
            <person name="Nishi S."/>
            <person name="Hori S."/>
            <person name="Arai W."/>
            <person name="Tsubouchi T."/>
            <person name="Morono Y."/>
            <person name="Uchiyama I."/>
            <person name="Ito T."/>
            <person name="Fujiyama A."/>
            <person name="Inagaki F."/>
            <person name="Takami H."/>
        </authorList>
    </citation>
    <scope>NUCLEOTIDE SEQUENCE</scope>
    <source>
        <strain evidence="1">Expedition CK06-06</strain>
    </source>
</reference>
<proteinExistence type="predicted"/>
<accession>X1PI42</accession>
<evidence type="ECO:0000313" key="1">
    <source>
        <dbReference type="EMBL" id="GAI55498.1"/>
    </source>
</evidence>
<dbReference type="AlphaFoldDB" id="X1PI42"/>
<dbReference type="EMBL" id="BARV01036592">
    <property type="protein sequence ID" value="GAI55498.1"/>
    <property type="molecule type" value="Genomic_DNA"/>
</dbReference>
<organism evidence="1">
    <name type="scientific">marine sediment metagenome</name>
    <dbReference type="NCBI Taxonomy" id="412755"/>
    <lineage>
        <taxon>unclassified sequences</taxon>
        <taxon>metagenomes</taxon>
        <taxon>ecological metagenomes</taxon>
    </lineage>
</organism>
<comment type="caution">
    <text evidence="1">The sequence shown here is derived from an EMBL/GenBank/DDBJ whole genome shotgun (WGS) entry which is preliminary data.</text>
</comment>
<feature type="non-terminal residue" evidence="1">
    <location>
        <position position="1"/>
    </location>
</feature>
<gene>
    <name evidence="1" type="ORF">S06H3_56821</name>
</gene>
<sequence length="52" mass="6025">CLRGALAPLFYFPPYYQEEENWGQSPRGWEGGKKVDNNLLNYAKILSEGLYQ</sequence>
<name>X1PI42_9ZZZZ</name>